<comment type="caution">
    <text evidence="3">The sequence shown here is derived from an EMBL/GenBank/DDBJ whole genome shotgun (WGS) entry which is preliminary data.</text>
</comment>
<evidence type="ECO:0000313" key="3">
    <source>
        <dbReference type="EMBL" id="CEG08086.1"/>
    </source>
</evidence>
<evidence type="ECO:0000256" key="2">
    <source>
        <dbReference type="ARBA" id="ARBA00022679"/>
    </source>
</evidence>
<dbReference type="PANTHER" id="PTHR34136:SF1">
    <property type="entry name" value="UDP-N-ACETYL-D-MANNOSAMINURONIC ACID TRANSFERASE"/>
    <property type="match status" value="1"/>
</dbReference>
<sequence>MLDTSLARSRHNLTVDGVSINVPSMPDAVTSVIDAARRGEKFSVCTLNHDHVVQLERRADFRNAYRRARFVTADGFPIVILSRLLGTHIQRTTGADLIEPLCAEAQKQHLSIFLLGSNNVTLAEAAKALSRRYKGIRFAGFFSPGPDFDAYSQEADFAIESIRRSGARLCFLALGAPKQEVFAARCLDRLDGTGFLCIGAGLDFIAGTQRRAPAITQKIGLEWAWRMLKNPRRLGLRYAKCVAVVPKLFVKTLPQIISARTRTAA</sequence>
<dbReference type="OrthoDB" id="9771846at2"/>
<accession>A0A090MKZ1</accession>
<dbReference type="STRING" id="1035.BN961_01495"/>
<dbReference type="PANTHER" id="PTHR34136">
    <property type="match status" value="1"/>
</dbReference>
<name>A0A090MKZ1_AFIFE</name>
<dbReference type="InterPro" id="IPR004629">
    <property type="entry name" value="WecG_TagA_CpsF"/>
</dbReference>
<gene>
    <name evidence="3" type="primary">tagA</name>
    <name evidence="3" type="ORF">BN961_01495</name>
</gene>
<keyword evidence="4" id="KW-1185">Reference proteome</keyword>
<keyword evidence="1" id="KW-0328">Glycosyltransferase</keyword>
<dbReference type="AlphaFoldDB" id="A0A090MKZ1"/>
<dbReference type="Proteomes" id="UP000035762">
    <property type="component" value="Unassembled WGS sequence"/>
</dbReference>
<dbReference type="CDD" id="cd06533">
    <property type="entry name" value="Glyco_transf_WecG_TagA"/>
    <property type="match status" value="1"/>
</dbReference>
<dbReference type="Pfam" id="PF03808">
    <property type="entry name" value="Glyco_tran_WecG"/>
    <property type="match status" value="1"/>
</dbReference>
<organism evidence="3 4">
    <name type="scientific">Afipia felis</name>
    <name type="common">Cat scratch disease bacillus</name>
    <dbReference type="NCBI Taxonomy" id="1035"/>
    <lineage>
        <taxon>Bacteria</taxon>
        <taxon>Pseudomonadati</taxon>
        <taxon>Pseudomonadota</taxon>
        <taxon>Alphaproteobacteria</taxon>
        <taxon>Hyphomicrobiales</taxon>
        <taxon>Nitrobacteraceae</taxon>
        <taxon>Afipia</taxon>
    </lineage>
</organism>
<dbReference type="NCBIfam" id="TIGR00696">
    <property type="entry name" value="wecG_tagA_cpsF"/>
    <property type="match status" value="1"/>
</dbReference>
<evidence type="ECO:0000256" key="1">
    <source>
        <dbReference type="ARBA" id="ARBA00022676"/>
    </source>
</evidence>
<dbReference type="EMBL" id="CCAZ020000001">
    <property type="protein sequence ID" value="CEG08086.1"/>
    <property type="molecule type" value="Genomic_DNA"/>
</dbReference>
<dbReference type="GO" id="GO:0016758">
    <property type="term" value="F:hexosyltransferase activity"/>
    <property type="evidence" value="ECO:0007669"/>
    <property type="project" value="TreeGrafter"/>
</dbReference>
<reference evidence="3 4" key="1">
    <citation type="journal article" date="2014" name="Genome Announc.">
        <title>Genome Sequence of Afipia felis Strain 76713, Isolated in Hospital Water Using an Amoeba Co-Culture Procedure.</title>
        <authorList>
            <person name="Benamar S."/>
            <person name="La Scola B."/>
            <person name="Croce O."/>
        </authorList>
    </citation>
    <scope>NUCLEOTIDE SEQUENCE [LARGE SCALE GENOMIC DNA]</scope>
    <source>
        <strain evidence="3 4">76713</strain>
    </source>
</reference>
<keyword evidence="2" id="KW-0808">Transferase</keyword>
<protein>
    <submittedName>
        <fullName evidence="3">N-acetylmannosaminyltransferase</fullName>
    </submittedName>
</protein>
<evidence type="ECO:0000313" key="4">
    <source>
        <dbReference type="Proteomes" id="UP000035762"/>
    </source>
</evidence>
<proteinExistence type="predicted"/>